<evidence type="ECO:0000256" key="6">
    <source>
        <dbReference type="ARBA" id="ARBA00049258"/>
    </source>
</evidence>
<dbReference type="FunFam" id="3.40.50.720:FF:000018">
    <property type="entry name" value="Malate dehydrogenase"/>
    <property type="match status" value="1"/>
</dbReference>
<proteinExistence type="inferred from homology"/>
<feature type="binding site" evidence="7">
    <location>
        <position position="90"/>
    </location>
    <ligand>
        <name>substrate</name>
    </ligand>
</feature>
<evidence type="ECO:0000256" key="1">
    <source>
        <dbReference type="ARBA" id="ARBA00004843"/>
    </source>
</evidence>
<feature type="domain" description="Lactate/malate dehydrogenase C-terminal" evidence="11">
    <location>
        <begin position="147"/>
        <end position="312"/>
    </location>
</feature>
<keyword evidence="4 7" id="KW-0560">Oxidoreductase</keyword>
<dbReference type="InterPro" id="IPR011304">
    <property type="entry name" value="L-lactate_DH"/>
</dbReference>
<dbReference type="CDD" id="cd05291">
    <property type="entry name" value="HicDH_like"/>
    <property type="match status" value="1"/>
</dbReference>
<dbReference type="PROSITE" id="PS00064">
    <property type="entry name" value="L_LDH"/>
    <property type="match status" value="1"/>
</dbReference>
<dbReference type="Pfam" id="PF02866">
    <property type="entry name" value="Ldh_1_C"/>
    <property type="match status" value="1"/>
</dbReference>
<dbReference type="InterPro" id="IPR018177">
    <property type="entry name" value="L-lactate_DH_AS"/>
</dbReference>
<dbReference type="Gene3D" id="3.90.110.10">
    <property type="entry name" value="Lactate dehydrogenase/glycoside hydrolase, family 4, C-terminal"/>
    <property type="match status" value="1"/>
</dbReference>
<dbReference type="InterPro" id="IPR001557">
    <property type="entry name" value="L-lactate/malate_DH"/>
</dbReference>
<dbReference type="PRINTS" id="PR00086">
    <property type="entry name" value="LLDHDRGNASE"/>
</dbReference>
<dbReference type="InParanoid" id="A0A397RWA7"/>
<sequence length="315" mass="34673">MNRGKVVIVGAGMVGTSIAYSIMNQSICGEIIIIDINEKKAEGEALDMTHAMEFMNYKTIIKSGKYEDCKDADVIIITASVPMNSTLTDRMALLEKNKSVMKSIVESIMAVGFNGILLVVSNPVDVMTYYAWKLSGLPKEKVIGSGTTLDSARLHYYIARTVDVSPSSVYAFVIGEHGDSEMVAWSTATIGGKDIDNVFKDNKSRIGENPYERFLTEAKNAGWDIFARKGNTSYGIAASVTGILKSILYDENKVYPVSVYLDGEYGVSDVYVSVPTIINNEGAKEIVELHLTSEENEKFKNSCQLLKNKCKEFLQ</sequence>
<dbReference type="Proteomes" id="UP000266506">
    <property type="component" value="Unassembled WGS sequence"/>
</dbReference>
<dbReference type="UniPathway" id="UPA00554">
    <property type="reaction ID" value="UER00611"/>
</dbReference>
<dbReference type="InterPro" id="IPR015955">
    <property type="entry name" value="Lactate_DH/Glyco_Ohase_4_C"/>
</dbReference>
<comment type="subcellular location">
    <subcellularLocation>
        <location evidence="7">Cytoplasm</location>
    </subcellularLocation>
</comment>
<comment type="caution">
    <text evidence="12">The sequence shown here is derived from an EMBL/GenBank/DDBJ whole genome shotgun (WGS) entry which is preliminary data.</text>
</comment>
<feature type="binding site" evidence="7">
    <location>
        <position position="66"/>
    </location>
    <ligand>
        <name>NAD(+)</name>
        <dbReference type="ChEBI" id="CHEBI:57540"/>
    </ligand>
</feature>
<dbReference type="GO" id="GO:0006089">
    <property type="term" value="P:lactate metabolic process"/>
    <property type="evidence" value="ECO:0007669"/>
    <property type="project" value="TreeGrafter"/>
</dbReference>
<feature type="binding site" evidence="9">
    <location>
        <position position="97"/>
    </location>
    <ligand>
        <name>NAD(+)</name>
        <dbReference type="ChEBI" id="CHEBI:57540"/>
    </ligand>
</feature>
<evidence type="ECO:0000256" key="2">
    <source>
        <dbReference type="ARBA" id="ARBA00006054"/>
    </source>
</evidence>
<name>A0A397RWA7_9MOLU</name>
<feature type="binding site" evidence="7">
    <location>
        <position position="232"/>
    </location>
    <ligand>
        <name>substrate</name>
    </ligand>
</feature>
<feature type="active site" description="Proton acceptor" evidence="7 8">
    <location>
        <position position="177"/>
    </location>
</feature>
<evidence type="ECO:0000256" key="3">
    <source>
        <dbReference type="ARBA" id="ARBA00012967"/>
    </source>
</evidence>
<comment type="pathway">
    <text evidence="1 7">Fermentation; pyruvate fermentation to lactate; (S)-lactate from pyruvate: step 1/1.</text>
</comment>
<feature type="binding site" evidence="7">
    <location>
        <position position="103"/>
    </location>
    <ligand>
        <name>NAD(+)</name>
        <dbReference type="ChEBI" id="CHEBI:57540"/>
    </ligand>
</feature>
<feature type="binding site" evidence="7 9">
    <location>
        <begin position="120"/>
        <end position="122"/>
    </location>
    <ligand>
        <name>NAD(+)</name>
        <dbReference type="ChEBI" id="CHEBI:57540"/>
    </ligand>
</feature>
<dbReference type="OrthoDB" id="9802969at2"/>
<dbReference type="PIRSF" id="PIRSF000102">
    <property type="entry name" value="Lac_mal_DH"/>
    <property type="match status" value="1"/>
</dbReference>
<dbReference type="InterPro" id="IPR022383">
    <property type="entry name" value="Lactate/malate_DH_C"/>
</dbReference>
<feature type="binding site" evidence="7">
    <location>
        <position position="40"/>
    </location>
    <ligand>
        <name>NAD(+)</name>
        <dbReference type="ChEBI" id="CHEBI:57540"/>
    </ligand>
</feature>
<dbReference type="GO" id="GO:0005737">
    <property type="term" value="C:cytoplasm"/>
    <property type="evidence" value="ECO:0007669"/>
    <property type="project" value="UniProtKB-SubCell"/>
</dbReference>
<dbReference type="AlphaFoldDB" id="A0A397RWA7"/>
<dbReference type="NCBIfam" id="NF004863">
    <property type="entry name" value="PRK06223.1"/>
    <property type="match status" value="1"/>
</dbReference>
<comment type="function">
    <text evidence="7">Catalyzes the conversion of lactate to pyruvate.</text>
</comment>
<dbReference type="NCBIfam" id="TIGR01771">
    <property type="entry name" value="L-LDH-NAD"/>
    <property type="match status" value="1"/>
</dbReference>
<dbReference type="PANTHER" id="PTHR43128:SF16">
    <property type="entry name" value="L-LACTATE DEHYDROGENASE"/>
    <property type="match status" value="1"/>
</dbReference>
<protein>
    <recommendedName>
        <fullName evidence="3 7">L-lactate dehydrogenase</fullName>
        <shortName evidence="7">L-LDH</shortName>
        <ecNumber evidence="3 7">1.1.1.27</ecNumber>
    </recommendedName>
</protein>
<evidence type="ECO:0000256" key="9">
    <source>
        <dbReference type="PIRSR" id="PIRSR000102-3"/>
    </source>
</evidence>
<dbReference type="EMBL" id="QXEV01000009">
    <property type="protein sequence ID" value="RIA75907.1"/>
    <property type="molecule type" value="Genomic_DNA"/>
</dbReference>
<keyword evidence="13" id="KW-1185">Reference proteome</keyword>
<dbReference type="PANTHER" id="PTHR43128">
    <property type="entry name" value="L-2-HYDROXYCARBOXYLATE DEHYDROGENASE (NAD(P)(+))"/>
    <property type="match status" value="1"/>
</dbReference>
<dbReference type="EC" id="1.1.1.27" evidence="3 7"/>
<comment type="subunit">
    <text evidence="7">Homotetramer.</text>
</comment>
<evidence type="ECO:0000313" key="12">
    <source>
        <dbReference type="EMBL" id="RIA75907.1"/>
    </source>
</evidence>
<organism evidence="12 13">
    <name type="scientific">Anaeroplasma bactoclasticum</name>
    <dbReference type="NCBI Taxonomy" id="2088"/>
    <lineage>
        <taxon>Bacteria</taxon>
        <taxon>Bacillati</taxon>
        <taxon>Mycoplasmatota</taxon>
        <taxon>Mollicutes</taxon>
        <taxon>Anaeroplasmatales</taxon>
        <taxon>Anaeroplasmataceae</taxon>
        <taxon>Anaeroplasma</taxon>
    </lineage>
</organism>
<reference evidence="12 13" key="1">
    <citation type="submission" date="2018-08" db="EMBL/GenBank/DDBJ databases">
        <title>Genomic Encyclopedia of Archaeal and Bacterial Type Strains, Phase II (KMG-II): from individual species to whole genera.</title>
        <authorList>
            <person name="Goeker M."/>
        </authorList>
    </citation>
    <scope>NUCLEOTIDE SEQUENCE [LARGE SCALE GENOMIC DNA]</scope>
    <source>
        <strain evidence="12 13">ATCC 27112</strain>
    </source>
</reference>
<evidence type="ECO:0000256" key="4">
    <source>
        <dbReference type="ARBA" id="ARBA00023002"/>
    </source>
</evidence>
<evidence type="ECO:0000259" key="11">
    <source>
        <dbReference type="Pfam" id="PF02866"/>
    </source>
</evidence>
<feature type="binding site" evidence="7">
    <location>
        <position position="145"/>
    </location>
    <ligand>
        <name>NAD(+)</name>
        <dbReference type="ChEBI" id="CHEBI:57540"/>
    </ligand>
</feature>
<feature type="binding site" evidence="7">
    <location>
        <begin position="150"/>
        <end position="153"/>
    </location>
    <ligand>
        <name>substrate</name>
    </ligand>
</feature>
<gene>
    <name evidence="7" type="primary">ldh</name>
    <name evidence="12" type="ORF">EI71_01080</name>
</gene>
<feature type="binding site" evidence="7">
    <location>
        <position position="14"/>
    </location>
    <ligand>
        <name>NAD(+)</name>
        <dbReference type="ChEBI" id="CHEBI:57540"/>
    </ligand>
</feature>
<evidence type="ECO:0000313" key="13">
    <source>
        <dbReference type="Proteomes" id="UP000266506"/>
    </source>
</evidence>
<feature type="domain" description="Lactate/malate dehydrogenase N-terminal" evidence="10">
    <location>
        <begin position="5"/>
        <end position="144"/>
    </location>
</feature>
<dbReference type="InterPro" id="IPR001236">
    <property type="entry name" value="Lactate/malate_DH_N"/>
</dbReference>
<evidence type="ECO:0000259" key="10">
    <source>
        <dbReference type="Pfam" id="PF00056"/>
    </source>
</evidence>
<evidence type="ECO:0000256" key="8">
    <source>
        <dbReference type="PIRSR" id="PIRSR000102-1"/>
    </source>
</evidence>
<feature type="binding site" evidence="9">
    <location>
        <begin position="10"/>
        <end position="15"/>
    </location>
    <ligand>
        <name>NAD(+)</name>
        <dbReference type="ChEBI" id="CHEBI:57540"/>
    </ligand>
</feature>
<evidence type="ECO:0000256" key="7">
    <source>
        <dbReference type="HAMAP-Rule" id="MF_00488"/>
    </source>
</evidence>
<dbReference type="GO" id="GO:0006096">
    <property type="term" value="P:glycolytic process"/>
    <property type="evidence" value="ECO:0007669"/>
    <property type="project" value="UniProtKB-UniRule"/>
</dbReference>
<dbReference type="HAMAP" id="MF_00488">
    <property type="entry name" value="Lactate_dehydrog"/>
    <property type="match status" value="1"/>
</dbReference>
<keyword evidence="5 7" id="KW-0520">NAD</keyword>
<dbReference type="GO" id="GO:0004459">
    <property type="term" value="F:L-lactate dehydrogenase (NAD+) activity"/>
    <property type="evidence" value="ECO:0007669"/>
    <property type="project" value="UniProtKB-UniRule"/>
</dbReference>
<dbReference type="NCBIfam" id="NF000824">
    <property type="entry name" value="PRK00066.1"/>
    <property type="match status" value="1"/>
</dbReference>
<feature type="binding site" evidence="7 9">
    <location>
        <position position="35"/>
    </location>
    <ligand>
        <name>NAD(+)</name>
        <dbReference type="ChEBI" id="CHEBI:57540"/>
    </ligand>
</feature>
<comment type="catalytic activity">
    <reaction evidence="6 7">
        <text>(S)-lactate + NAD(+) = pyruvate + NADH + H(+)</text>
        <dbReference type="Rhea" id="RHEA:23444"/>
        <dbReference type="ChEBI" id="CHEBI:15361"/>
        <dbReference type="ChEBI" id="CHEBI:15378"/>
        <dbReference type="ChEBI" id="CHEBI:16651"/>
        <dbReference type="ChEBI" id="CHEBI:57540"/>
        <dbReference type="ChEBI" id="CHEBI:57945"/>
        <dbReference type="EC" id="1.1.1.27"/>
    </reaction>
</comment>
<accession>A0A397RWA7</accession>
<dbReference type="SUPFAM" id="SSF51735">
    <property type="entry name" value="NAD(P)-binding Rossmann-fold domains"/>
    <property type="match status" value="1"/>
</dbReference>
<dbReference type="SUPFAM" id="SSF56327">
    <property type="entry name" value="LDH C-terminal domain-like"/>
    <property type="match status" value="1"/>
</dbReference>
<feature type="binding site" evidence="7">
    <location>
        <begin position="122"/>
        <end position="125"/>
    </location>
    <ligand>
        <name>substrate</name>
    </ligand>
</feature>
<dbReference type="Pfam" id="PF00056">
    <property type="entry name" value="Ldh_1_N"/>
    <property type="match status" value="1"/>
</dbReference>
<comment type="similarity">
    <text evidence="2 7">Belongs to the LDH/MDH superfamily. LDH family.</text>
</comment>
<dbReference type="InterPro" id="IPR036291">
    <property type="entry name" value="NAD(P)-bd_dom_sf"/>
</dbReference>
<evidence type="ECO:0000256" key="5">
    <source>
        <dbReference type="ARBA" id="ARBA00023027"/>
    </source>
</evidence>
<dbReference type="Gene3D" id="3.40.50.720">
    <property type="entry name" value="NAD(P)-binding Rossmann-like Domain"/>
    <property type="match status" value="1"/>
</dbReference>
<comment type="caution">
    <text evidence="7">Lacks conserved residue(s) required for the propagation of feature annotation.</text>
</comment>
<keyword evidence="7" id="KW-0963">Cytoplasm</keyword>